<comment type="catalytic activity">
    <reaction evidence="6">
        <text>a 2'-deoxyadenosine in DNA + S-adenosyl-L-methionine = an N(6)-methyl-2'-deoxyadenosine in DNA + S-adenosyl-L-homocysteine + H(+)</text>
        <dbReference type="Rhea" id="RHEA:15197"/>
        <dbReference type="Rhea" id="RHEA-COMP:12418"/>
        <dbReference type="Rhea" id="RHEA-COMP:12419"/>
        <dbReference type="ChEBI" id="CHEBI:15378"/>
        <dbReference type="ChEBI" id="CHEBI:57856"/>
        <dbReference type="ChEBI" id="CHEBI:59789"/>
        <dbReference type="ChEBI" id="CHEBI:90615"/>
        <dbReference type="ChEBI" id="CHEBI:90616"/>
        <dbReference type="EC" id="2.1.1.72"/>
    </reaction>
</comment>
<keyword evidence="8" id="KW-0255">Endonuclease</keyword>
<comment type="caution">
    <text evidence="8">The sequence shown here is derived from an EMBL/GenBank/DDBJ whole genome shotgun (WGS) entry which is preliminary data.</text>
</comment>
<dbReference type="EC" id="2.1.1.72" evidence="1"/>
<dbReference type="Proteomes" id="UP000218711">
    <property type="component" value="Unassembled WGS sequence"/>
</dbReference>
<evidence type="ECO:0000313" key="9">
    <source>
        <dbReference type="Proteomes" id="UP000218711"/>
    </source>
</evidence>
<sequence>MDAILKNLNQYLYDQKGILPAQRIFVVSASLMASIGVKDGEKYKVAPLEPQNLKGSDEEKATYGDLILNKVSSTLKARKLPEEKQKQITNALKNTLVYNNLNKKSTTGMSPIAEIYKKIYDELRPAYQTTNVNDFTGRLFNVMNSWVDVPDGGANDVVLMPHYVTHLMAELCEVDMNSYVWDWALGSGGFLISAMNIMLSDAQERLKNSPEEYRKKEFEIKHEQLLGIELLPDIYMLAVLNMILMGDGSSNIVNENSLTEYQGNYAYKDKKFEANVFLLNPPYSAERNGLIVVQKAFEKMKSGKGAVIIQDSVGIKDSTKYIKKAILDNNRMIASIKMPADLFKASVQTSIYLFEVGKRHKETDKVKLIDFREDGYTRTNLKKASSNLKDTNDARGHYKNLVEIVLGQEVETEHFKLGKNYFLRMLDLEKYMDWNLDQHQYIDIQPTFEDFRTTVSSYLSWEVDQLLKSEDYLGK</sequence>
<dbReference type="SUPFAM" id="SSF53335">
    <property type="entry name" value="S-adenosyl-L-methionine-dependent methyltransferases"/>
    <property type="match status" value="1"/>
</dbReference>
<evidence type="ECO:0000256" key="5">
    <source>
        <dbReference type="ARBA" id="ARBA00022747"/>
    </source>
</evidence>
<dbReference type="GO" id="GO:0003677">
    <property type="term" value="F:DNA binding"/>
    <property type="evidence" value="ECO:0007669"/>
    <property type="project" value="InterPro"/>
</dbReference>
<dbReference type="InterPro" id="IPR051537">
    <property type="entry name" value="DNA_Adenine_Mtase"/>
</dbReference>
<keyword evidence="2" id="KW-0489">Methyltransferase</keyword>
<dbReference type="PANTHER" id="PTHR42933">
    <property type="entry name" value="SLR6095 PROTEIN"/>
    <property type="match status" value="1"/>
</dbReference>
<dbReference type="GO" id="GO:0004519">
    <property type="term" value="F:endonuclease activity"/>
    <property type="evidence" value="ECO:0007669"/>
    <property type="project" value="UniProtKB-KW"/>
</dbReference>
<keyword evidence="8" id="KW-0540">Nuclease</keyword>
<evidence type="ECO:0000256" key="3">
    <source>
        <dbReference type="ARBA" id="ARBA00022679"/>
    </source>
</evidence>
<dbReference type="Gene3D" id="3.40.50.150">
    <property type="entry name" value="Vaccinia Virus protein VP39"/>
    <property type="match status" value="1"/>
</dbReference>
<dbReference type="EMBL" id="JXKC01000015">
    <property type="protein sequence ID" value="PCS16237.1"/>
    <property type="molecule type" value="Genomic_DNA"/>
</dbReference>
<dbReference type="AlphaFoldDB" id="A0A2A5SQ55"/>
<name>A0A2A5SQ55_LACLC</name>
<gene>
    <name evidence="8" type="ORF">RU92_GL001098</name>
</gene>
<accession>A0A2A5SQ55</accession>
<dbReference type="GO" id="GO:0008170">
    <property type="term" value="F:N-methyltransferase activity"/>
    <property type="evidence" value="ECO:0007669"/>
    <property type="project" value="InterPro"/>
</dbReference>
<dbReference type="GO" id="GO:0032259">
    <property type="term" value="P:methylation"/>
    <property type="evidence" value="ECO:0007669"/>
    <property type="project" value="UniProtKB-KW"/>
</dbReference>
<keyword evidence="5" id="KW-0680">Restriction system</keyword>
<feature type="domain" description="DNA methylase adenine-specific" evidence="7">
    <location>
        <begin position="161"/>
        <end position="288"/>
    </location>
</feature>
<dbReference type="GO" id="GO:0009007">
    <property type="term" value="F:site-specific DNA-methyltransferase (adenine-specific) activity"/>
    <property type="evidence" value="ECO:0007669"/>
    <property type="project" value="UniProtKB-EC"/>
</dbReference>
<dbReference type="PANTHER" id="PTHR42933:SF1">
    <property type="entry name" value="SITE-SPECIFIC DNA-METHYLTRANSFERASE (ADENINE-SPECIFIC)"/>
    <property type="match status" value="1"/>
</dbReference>
<protein>
    <recommendedName>
        <fullName evidence="1">site-specific DNA-methyltransferase (adenine-specific)</fullName>
        <ecNumber evidence="1">2.1.1.72</ecNumber>
    </recommendedName>
</protein>
<evidence type="ECO:0000256" key="6">
    <source>
        <dbReference type="ARBA" id="ARBA00047942"/>
    </source>
</evidence>
<evidence type="ECO:0000256" key="1">
    <source>
        <dbReference type="ARBA" id="ARBA00011900"/>
    </source>
</evidence>
<keyword evidence="4" id="KW-0949">S-adenosyl-L-methionine</keyword>
<keyword evidence="8" id="KW-0378">Hydrolase</keyword>
<dbReference type="RefSeq" id="WP_096816562.1">
    <property type="nucleotide sequence ID" value="NZ_JXKC01000015.1"/>
</dbReference>
<evidence type="ECO:0000256" key="4">
    <source>
        <dbReference type="ARBA" id="ARBA00022691"/>
    </source>
</evidence>
<dbReference type="GO" id="GO:0009307">
    <property type="term" value="P:DNA restriction-modification system"/>
    <property type="evidence" value="ECO:0007669"/>
    <property type="project" value="UniProtKB-KW"/>
</dbReference>
<proteinExistence type="predicted"/>
<keyword evidence="3" id="KW-0808">Transferase</keyword>
<dbReference type="InterPro" id="IPR029063">
    <property type="entry name" value="SAM-dependent_MTases_sf"/>
</dbReference>
<reference evidence="8 9" key="1">
    <citation type="submission" date="2014-12" db="EMBL/GenBank/DDBJ databases">
        <title>Draft genome sequences of 10 type strains of Lactococcus.</title>
        <authorList>
            <person name="Sun Z."/>
            <person name="Zhong Z."/>
            <person name="Liu W."/>
            <person name="Zhang W."/>
            <person name="Zhang H."/>
        </authorList>
    </citation>
    <scope>NUCLEOTIDE SEQUENCE [LARGE SCALE GENOMIC DNA]</scope>
    <source>
        <strain evidence="8 9">DSM 21502</strain>
    </source>
</reference>
<evidence type="ECO:0000313" key="8">
    <source>
        <dbReference type="EMBL" id="PCS16237.1"/>
    </source>
</evidence>
<evidence type="ECO:0000256" key="2">
    <source>
        <dbReference type="ARBA" id="ARBA00022603"/>
    </source>
</evidence>
<organism evidence="8 9">
    <name type="scientific">Lactococcus cremoris subsp. tructae</name>
    <dbReference type="NCBI Taxonomy" id="542833"/>
    <lineage>
        <taxon>Bacteria</taxon>
        <taxon>Bacillati</taxon>
        <taxon>Bacillota</taxon>
        <taxon>Bacilli</taxon>
        <taxon>Lactobacillales</taxon>
        <taxon>Streptococcaceae</taxon>
        <taxon>Lactococcus</taxon>
    </lineage>
</organism>
<dbReference type="Pfam" id="PF02384">
    <property type="entry name" value="N6_Mtase"/>
    <property type="match status" value="2"/>
</dbReference>
<feature type="domain" description="DNA methylase adenine-specific" evidence="7">
    <location>
        <begin position="295"/>
        <end position="391"/>
    </location>
</feature>
<evidence type="ECO:0000259" key="7">
    <source>
        <dbReference type="Pfam" id="PF02384"/>
    </source>
</evidence>
<dbReference type="InterPro" id="IPR003356">
    <property type="entry name" value="DNA_methylase_A-5"/>
</dbReference>